<dbReference type="InterPro" id="IPR017850">
    <property type="entry name" value="Alkaline_phosphatase_core_sf"/>
</dbReference>
<reference evidence="2 3" key="1">
    <citation type="journal article" date="2016" name="Nat. Commun.">
        <title>Thousands of microbial genomes shed light on interconnected biogeochemical processes in an aquifer system.</title>
        <authorList>
            <person name="Anantharaman K."/>
            <person name="Brown C.T."/>
            <person name="Hug L.A."/>
            <person name="Sharon I."/>
            <person name="Castelle C.J."/>
            <person name="Probst A.J."/>
            <person name="Thomas B.C."/>
            <person name="Singh A."/>
            <person name="Wilkins M.J."/>
            <person name="Karaoz U."/>
            <person name="Brodie E.L."/>
            <person name="Williams K.H."/>
            <person name="Hubbard S.S."/>
            <person name="Banfield J.F."/>
        </authorList>
    </citation>
    <scope>NUCLEOTIDE SEQUENCE [LARGE SCALE GENOMIC DNA]</scope>
</reference>
<evidence type="ECO:0000313" key="2">
    <source>
        <dbReference type="EMBL" id="OGH80622.1"/>
    </source>
</evidence>
<dbReference type="AlphaFoldDB" id="A0A1F6N9L7"/>
<proteinExistence type="predicted"/>
<dbReference type="PANTHER" id="PTHR43751:SF3">
    <property type="entry name" value="SULFATASE N-TERMINAL DOMAIN-CONTAINING PROTEIN"/>
    <property type="match status" value="1"/>
</dbReference>
<dbReference type="Proteomes" id="UP000178726">
    <property type="component" value="Unassembled WGS sequence"/>
</dbReference>
<dbReference type="STRING" id="1798689.A3I29_04320"/>
<dbReference type="Pfam" id="PF00884">
    <property type="entry name" value="Sulfatase"/>
    <property type="match status" value="1"/>
</dbReference>
<evidence type="ECO:0000313" key="3">
    <source>
        <dbReference type="Proteomes" id="UP000178726"/>
    </source>
</evidence>
<dbReference type="SUPFAM" id="SSF53649">
    <property type="entry name" value="Alkaline phosphatase-like"/>
    <property type="match status" value="1"/>
</dbReference>
<dbReference type="Gene3D" id="3.40.720.10">
    <property type="entry name" value="Alkaline Phosphatase, subunit A"/>
    <property type="match status" value="1"/>
</dbReference>
<dbReference type="EMBL" id="MFQK01000038">
    <property type="protein sequence ID" value="OGH80622.1"/>
    <property type="molecule type" value="Genomic_DNA"/>
</dbReference>
<accession>A0A1F6N9L7</accession>
<comment type="caution">
    <text evidence="2">The sequence shown here is derived from an EMBL/GenBank/DDBJ whole genome shotgun (WGS) entry which is preliminary data.</text>
</comment>
<feature type="domain" description="Sulfatase N-terminal" evidence="1">
    <location>
        <begin position="7"/>
        <end position="324"/>
    </location>
</feature>
<dbReference type="InterPro" id="IPR052701">
    <property type="entry name" value="GAG_Ulvan_Degrading_Sulfatases"/>
</dbReference>
<name>A0A1F6N9L7_9BACT</name>
<dbReference type="PANTHER" id="PTHR43751">
    <property type="entry name" value="SULFATASE"/>
    <property type="match status" value="1"/>
</dbReference>
<sequence length="462" mass="53267">MKKMINHIVLISLDNLRGDSFGPDKYKYLPANIRENLKSGSHLMEELAAEGLNFRNCFSAAPFTTASHASIFTGFLPLHHGVFEYFNSDMKEKTLFEYAQKEGFSTIFQTDFPMILGEPIGFTRGIDKYYIEDEYAALEELRSHIHSKSVSFFHFGGIHYPYGFHTLKFGGDDYRKKVQNLEKELDIDKNKLPKDQFDEADRMGEDKDLLFRYKRIVEHLYARKDFKRLTELYFEGIDYFLEHRFRSFIVELRKVLENSNHLIVLFGDHGEDWSDDSKGHYKSLTPGVLHVPLIILGSDIVQGVIESNVRTIDIAPTILNVLGIEVANIMDGVVLDIQNPIEIEKNEMTSIAQVWLGVGKQELISHIDSAHRNKGFTEKMKTIKRGESIIKHDYQLVRKFDKQGQLENEKMVSLSGSPVPNDVTEQLLKELEEYNKTSLNIDRKNLTDDSIREQLKLLGYNI</sequence>
<protein>
    <recommendedName>
        <fullName evidence="1">Sulfatase N-terminal domain-containing protein</fullName>
    </recommendedName>
</protein>
<organism evidence="2 3">
    <name type="scientific">Candidatus Magasanikbacteria bacterium RIFCSPLOWO2_02_FULL_44_11</name>
    <dbReference type="NCBI Taxonomy" id="1798689"/>
    <lineage>
        <taxon>Bacteria</taxon>
        <taxon>Candidatus Magasanikiibacteriota</taxon>
    </lineage>
</organism>
<gene>
    <name evidence="2" type="ORF">A3I29_04320</name>
</gene>
<evidence type="ECO:0000259" key="1">
    <source>
        <dbReference type="Pfam" id="PF00884"/>
    </source>
</evidence>
<dbReference type="InterPro" id="IPR000917">
    <property type="entry name" value="Sulfatase_N"/>
</dbReference>